<evidence type="ECO:0000259" key="2">
    <source>
        <dbReference type="Pfam" id="PF13349"/>
    </source>
</evidence>
<evidence type="ECO:0000313" key="3">
    <source>
        <dbReference type="EMBL" id="GGO44548.1"/>
    </source>
</evidence>
<sequence>MTVRSRRPRARGMRVLVGVGTMGVVVGMVAACGASAEDDSDPDQRSFALPGRTLTVDSDDSALEVVVSDDVKDRNVRVTRWFDGRTVMGESPKVTWNMDKDRLTFRVKCSGVISNCSAKHRVVVPRDVALTILNKDGKVTATGLREPLKVRTADGSVTVQDARGPLDLSSVDGSVRAVDVTSKRISATSRDGSVRLELAAAPDRVEVRSKDGSVNVALPVTKSGGDGGAASYRVDSETVDGGSDISVPRDTRSPHHVSVRSVDGSVTVRSAN</sequence>
<dbReference type="InterPro" id="IPR025164">
    <property type="entry name" value="Toastrack_DUF4097"/>
</dbReference>
<comment type="caution">
    <text evidence="3">The sequence shown here is derived from an EMBL/GenBank/DDBJ whole genome shotgun (WGS) entry which is preliminary data.</text>
</comment>
<name>A0ABQ2LY26_9ACTN</name>
<dbReference type="PROSITE" id="PS51257">
    <property type="entry name" value="PROKAR_LIPOPROTEIN"/>
    <property type="match status" value="1"/>
</dbReference>
<feature type="region of interest" description="Disordered" evidence="1">
    <location>
        <begin position="219"/>
        <end position="272"/>
    </location>
</feature>
<dbReference type="RefSeq" id="WP_229696970.1">
    <property type="nucleotide sequence ID" value="NZ_BMNG01000006.1"/>
</dbReference>
<gene>
    <name evidence="3" type="ORF">GCM10012286_31060</name>
</gene>
<dbReference type="Pfam" id="PF13349">
    <property type="entry name" value="DUF4097"/>
    <property type="match status" value="1"/>
</dbReference>
<accession>A0ABQ2LY26</accession>
<reference evidence="4" key="1">
    <citation type="journal article" date="2019" name="Int. J. Syst. Evol. Microbiol.">
        <title>The Global Catalogue of Microorganisms (GCM) 10K type strain sequencing project: providing services to taxonomists for standard genome sequencing and annotation.</title>
        <authorList>
            <consortium name="The Broad Institute Genomics Platform"/>
            <consortium name="The Broad Institute Genome Sequencing Center for Infectious Disease"/>
            <person name="Wu L."/>
            <person name="Ma J."/>
        </authorList>
    </citation>
    <scope>NUCLEOTIDE SEQUENCE [LARGE SCALE GENOMIC DNA]</scope>
    <source>
        <strain evidence="4">CGMCC 4.7349</strain>
    </source>
</reference>
<feature type="domain" description="DUF4097" evidence="2">
    <location>
        <begin position="133"/>
        <end position="221"/>
    </location>
</feature>
<organism evidence="3 4">
    <name type="scientific">Streptomyces lasiicapitis</name>
    <dbReference type="NCBI Taxonomy" id="1923961"/>
    <lineage>
        <taxon>Bacteria</taxon>
        <taxon>Bacillati</taxon>
        <taxon>Actinomycetota</taxon>
        <taxon>Actinomycetes</taxon>
        <taxon>Kitasatosporales</taxon>
        <taxon>Streptomycetaceae</taxon>
        <taxon>Streptomyces</taxon>
    </lineage>
</organism>
<evidence type="ECO:0000313" key="4">
    <source>
        <dbReference type="Proteomes" id="UP000656881"/>
    </source>
</evidence>
<dbReference type="Proteomes" id="UP000656881">
    <property type="component" value="Unassembled WGS sequence"/>
</dbReference>
<evidence type="ECO:0000256" key="1">
    <source>
        <dbReference type="SAM" id="MobiDB-lite"/>
    </source>
</evidence>
<protein>
    <submittedName>
        <fullName evidence="3">Lipoprotein</fullName>
    </submittedName>
</protein>
<keyword evidence="3" id="KW-0449">Lipoprotein</keyword>
<keyword evidence="4" id="KW-1185">Reference proteome</keyword>
<dbReference type="EMBL" id="BMNG01000006">
    <property type="protein sequence ID" value="GGO44548.1"/>
    <property type="molecule type" value="Genomic_DNA"/>
</dbReference>
<proteinExistence type="predicted"/>